<dbReference type="Pfam" id="PF02746">
    <property type="entry name" value="MR_MLE_N"/>
    <property type="match status" value="1"/>
</dbReference>
<reference evidence="5" key="1">
    <citation type="submission" date="2018-05" db="EMBL/GenBank/DDBJ databases">
        <authorList>
            <person name="Lanie J.A."/>
            <person name="Ng W.-L."/>
            <person name="Kazmierczak K.M."/>
            <person name="Andrzejewski T.M."/>
            <person name="Davidsen T.M."/>
            <person name="Wayne K.J."/>
            <person name="Tettelin H."/>
            <person name="Glass J.I."/>
            <person name="Rusch D."/>
            <person name="Podicherti R."/>
            <person name="Tsui H.-C.T."/>
            <person name="Winkler M.E."/>
        </authorList>
    </citation>
    <scope>NUCLEOTIDE SEQUENCE</scope>
</reference>
<sequence length="190" mass="21036">MKITDMRLESYRWPKPVPQSNGKHTYTHDGRNFVFIDTDEGITGVGLIGGLHTSDSISKAIFEHYKESVIGEDPFCNEKIWDNLWEPKISGRRGMTTRVISGIDIALWDIKGKAANQPVYKLLGGYTQKVPVYIAGGYYEDGKGLKELQEEMLTSVGMGANAVKMKIGAVSSNEDVERVKAVREAIGPNV</sequence>
<evidence type="ECO:0000256" key="1">
    <source>
        <dbReference type="ARBA" id="ARBA00001946"/>
    </source>
</evidence>
<dbReference type="GO" id="GO:0016836">
    <property type="term" value="F:hydro-lyase activity"/>
    <property type="evidence" value="ECO:0007669"/>
    <property type="project" value="TreeGrafter"/>
</dbReference>
<dbReference type="EMBL" id="UINC01040136">
    <property type="protein sequence ID" value="SVB39583.1"/>
    <property type="molecule type" value="Genomic_DNA"/>
</dbReference>
<dbReference type="PANTHER" id="PTHR13794:SF58">
    <property type="entry name" value="MITOCHONDRIAL ENOLASE SUPERFAMILY MEMBER 1"/>
    <property type="match status" value="1"/>
</dbReference>
<gene>
    <name evidence="5" type="ORF">METZ01_LOCUS192437</name>
</gene>
<dbReference type="Gene3D" id="3.30.390.10">
    <property type="entry name" value="Enolase-like, N-terminal domain"/>
    <property type="match status" value="1"/>
</dbReference>
<organism evidence="5">
    <name type="scientific">marine metagenome</name>
    <dbReference type="NCBI Taxonomy" id="408172"/>
    <lineage>
        <taxon>unclassified sequences</taxon>
        <taxon>metagenomes</taxon>
        <taxon>ecological metagenomes</taxon>
    </lineage>
</organism>
<dbReference type="InterPro" id="IPR036849">
    <property type="entry name" value="Enolase-like_C_sf"/>
</dbReference>
<dbReference type="GO" id="GO:0016052">
    <property type="term" value="P:carbohydrate catabolic process"/>
    <property type="evidence" value="ECO:0007669"/>
    <property type="project" value="TreeGrafter"/>
</dbReference>
<dbReference type="InterPro" id="IPR029017">
    <property type="entry name" value="Enolase-like_N"/>
</dbReference>
<feature type="non-terminal residue" evidence="5">
    <location>
        <position position="190"/>
    </location>
</feature>
<evidence type="ECO:0000256" key="3">
    <source>
        <dbReference type="ARBA" id="ARBA00022842"/>
    </source>
</evidence>
<dbReference type="Gene3D" id="3.20.20.120">
    <property type="entry name" value="Enolase-like C-terminal domain"/>
    <property type="match status" value="1"/>
</dbReference>
<dbReference type="InterPro" id="IPR013341">
    <property type="entry name" value="Mandelate_racemase_N_dom"/>
</dbReference>
<evidence type="ECO:0000313" key="5">
    <source>
        <dbReference type="EMBL" id="SVB39583.1"/>
    </source>
</evidence>
<dbReference type="InterPro" id="IPR046945">
    <property type="entry name" value="RHMD-like"/>
</dbReference>
<feature type="domain" description="Mandelate racemase/muconate lactonizing enzyme N-terminal" evidence="4">
    <location>
        <begin position="13"/>
        <end position="124"/>
    </location>
</feature>
<dbReference type="SUPFAM" id="SSF54826">
    <property type="entry name" value="Enolase N-terminal domain-like"/>
    <property type="match status" value="1"/>
</dbReference>
<evidence type="ECO:0000259" key="4">
    <source>
        <dbReference type="Pfam" id="PF02746"/>
    </source>
</evidence>
<proteinExistence type="predicted"/>
<name>A0A382DPK6_9ZZZZ</name>
<dbReference type="AlphaFoldDB" id="A0A382DPK6"/>
<accession>A0A382DPK6</accession>
<dbReference type="GO" id="GO:0000287">
    <property type="term" value="F:magnesium ion binding"/>
    <property type="evidence" value="ECO:0007669"/>
    <property type="project" value="TreeGrafter"/>
</dbReference>
<comment type="cofactor">
    <cofactor evidence="1">
        <name>Mg(2+)</name>
        <dbReference type="ChEBI" id="CHEBI:18420"/>
    </cofactor>
</comment>
<dbReference type="PANTHER" id="PTHR13794">
    <property type="entry name" value="ENOLASE SUPERFAMILY, MANDELATE RACEMASE"/>
    <property type="match status" value="1"/>
</dbReference>
<keyword evidence="3" id="KW-0460">Magnesium</keyword>
<protein>
    <recommendedName>
        <fullName evidence="4">Mandelate racemase/muconate lactonizing enzyme N-terminal domain-containing protein</fullName>
    </recommendedName>
</protein>
<dbReference type="SUPFAM" id="SSF51604">
    <property type="entry name" value="Enolase C-terminal domain-like"/>
    <property type="match status" value="1"/>
</dbReference>
<keyword evidence="2" id="KW-0479">Metal-binding</keyword>
<evidence type="ECO:0000256" key="2">
    <source>
        <dbReference type="ARBA" id="ARBA00022723"/>
    </source>
</evidence>